<protein>
    <recommendedName>
        <fullName evidence="9">HTH iclR-type domain-containing protein</fullName>
    </recommendedName>
</protein>
<dbReference type="Gene3D" id="3.30.450.40">
    <property type="match status" value="1"/>
</dbReference>
<dbReference type="InterPro" id="IPR036390">
    <property type="entry name" value="WH_DNA-bd_sf"/>
</dbReference>
<dbReference type="PROSITE" id="PS51078">
    <property type="entry name" value="ICLR_ED"/>
    <property type="match status" value="1"/>
</dbReference>
<dbReference type="Pfam" id="PF01614">
    <property type="entry name" value="IclR_C"/>
    <property type="match status" value="1"/>
</dbReference>
<keyword evidence="8" id="KW-1185">Reference proteome</keyword>
<gene>
    <name evidence="7" type="ORF">GCM10025862_30890</name>
</gene>
<evidence type="ECO:0000256" key="1">
    <source>
        <dbReference type="ARBA" id="ARBA00023015"/>
    </source>
</evidence>
<sequence>MLRRASDILSALDAGHPVRSLADLSRTTGLPRSTTHGMCAELVELGLLERVDGGYRLGLRLFELGELVPRQRGLRETALPYMEDLRAATGATVHLGVLEGVEVVYLQILRTPGGPRLPSRIGGRLPPTPPAWARRCSPTPPPRWWPPGSPPVCRP</sequence>
<evidence type="ECO:0000259" key="5">
    <source>
        <dbReference type="PROSITE" id="PS51077"/>
    </source>
</evidence>
<feature type="compositionally biased region" description="Pro residues" evidence="4">
    <location>
        <begin position="138"/>
        <end position="155"/>
    </location>
</feature>
<proteinExistence type="predicted"/>
<name>A0ABQ6HTQ2_9MICO</name>
<accession>A0ABQ6HTQ2</accession>
<dbReference type="InterPro" id="IPR050707">
    <property type="entry name" value="HTH_MetabolicPath_Reg"/>
</dbReference>
<feature type="domain" description="HTH iclR-type" evidence="5">
    <location>
        <begin position="1"/>
        <end position="59"/>
    </location>
</feature>
<dbReference type="Gene3D" id="1.10.10.10">
    <property type="entry name" value="Winged helix-like DNA-binding domain superfamily/Winged helix DNA-binding domain"/>
    <property type="match status" value="1"/>
</dbReference>
<dbReference type="InterPro" id="IPR036388">
    <property type="entry name" value="WH-like_DNA-bd_sf"/>
</dbReference>
<dbReference type="InterPro" id="IPR029016">
    <property type="entry name" value="GAF-like_dom_sf"/>
</dbReference>
<evidence type="ECO:0000256" key="2">
    <source>
        <dbReference type="ARBA" id="ARBA00023125"/>
    </source>
</evidence>
<dbReference type="Pfam" id="PF09339">
    <property type="entry name" value="HTH_IclR"/>
    <property type="match status" value="1"/>
</dbReference>
<dbReference type="SUPFAM" id="SSF46785">
    <property type="entry name" value="Winged helix' DNA-binding domain"/>
    <property type="match status" value="1"/>
</dbReference>
<keyword evidence="2" id="KW-0238">DNA-binding</keyword>
<evidence type="ECO:0008006" key="9">
    <source>
        <dbReference type="Google" id="ProtNLM"/>
    </source>
</evidence>
<comment type="caution">
    <text evidence="7">The sequence shown here is derived from an EMBL/GenBank/DDBJ whole genome shotgun (WGS) entry which is preliminary data.</text>
</comment>
<dbReference type="InterPro" id="IPR005471">
    <property type="entry name" value="Tscrpt_reg_IclR_N"/>
</dbReference>
<evidence type="ECO:0000313" key="8">
    <source>
        <dbReference type="Proteomes" id="UP001157109"/>
    </source>
</evidence>
<evidence type="ECO:0000313" key="7">
    <source>
        <dbReference type="EMBL" id="GMA21068.1"/>
    </source>
</evidence>
<dbReference type="InterPro" id="IPR014757">
    <property type="entry name" value="Tscrpt_reg_IclR_C"/>
</dbReference>
<keyword evidence="1" id="KW-0805">Transcription regulation</keyword>
<dbReference type="Proteomes" id="UP001157109">
    <property type="component" value="Unassembled WGS sequence"/>
</dbReference>
<evidence type="ECO:0000256" key="3">
    <source>
        <dbReference type="ARBA" id="ARBA00023163"/>
    </source>
</evidence>
<reference evidence="8" key="1">
    <citation type="journal article" date="2019" name="Int. J. Syst. Evol. Microbiol.">
        <title>The Global Catalogue of Microorganisms (GCM) 10K type strain sequencing project: providing services to taxonomists for standard genome sequencing and annotation.</title>
        <authorList>
            <consortium name="The Broad Institute Genomics Platform"/>
            <consortium name="The Broad Institute Genome Sequencing Center for Infectious Disease"/>
            <person name="Wu L."/>
            <person name="Ma J."/>
        </authorList>
    </citation>
    <scope>NUCLEOTIDE SEQUENCE [LARGE SCALE GENOMIC DNA]</scope>
    <source>
        <strain evidence="8">NBRC 105830</strain>
    </source>
</reference>
<dbReference type="SMART" id="SM00346">
    <property type="entry name" value="HTH_ICLR"/>
    <property type="match status" value="1"/>
</dbReference>
<evidence type="ECO:0000259" key="6">
    <source>
        <dbReference type="PROSITE" id="PS51078"/>
    </source>
</evidence>
<evidence type="ECO:0000256" key="4">
    <source>
        <dbReference type="SAM" id="MobiDB-lite"/>
    </source>
</evidence>
<feature type="domain" description="IclR-ED" evidence="6">
    <location>
        <begin position="60"/>
        <end position="155"/>
    </location>
</feature>
<dbReference type="PANTHER" id="PTHR30136">
    <property type="entry name" value="HELIX-TURN-HELIX TRANSCRIPTIONAL REGULATOR, ICLR FAMILY"/>
    <property type="match status" value="1"/>
</dbReference>
<dbReference type="EMBL" id="BSUJ01000001">
    <property type="protein sequence ID" value="GMA21068.1"/>
    <property type="molecule type" value="Genomic_DNA"/>
</dbReference>
<dbReference type="SUPFAM" id="SSF55781">
    <property type="entry name" value="GAF domain-like"/>
    <property type="match status" value="1"/>
</dbReference>
<dbReference type="PROSITE" id="PS51077">
    <property type="entry name" value="HTH_ICLR"/>
    <property type="match status" value="1"/>
</dbReference>
<keyword evidence="3" id="KW-0804">Transcription</keyword>
<feature type="region of interest" description="Disordered" evidence="4">
    <location>
        <begin position="119"/>
        <end position="155"/>
    </location>
</feature>
<organism evidence="7 8">
    <name type="scientific">Arsenicicoccus piscis</name>
    <dbReference type="NCBI Taxonomy" id="673954"/>
    <lineage>
        <taxon>Bacteria</taxon>
        <taxon>Bacillati</taxon>
        <taxon>Actinomycetota</taxon>
        <taxon>Actinomycetes</taxon>
        <taxon>Micrococcales</taxon>
        <taxon>Intrasporangiaceae</taxon>
        <taxon>Arsenicicoccus</taxon>
    </lineage>
</organism>
<dbReference type="PANTHER" id="PTHR30136:SF24">
    <property type="entry name" value="HTH-TYPE TRANSCRIPTIONAL REPRESSOR ALLR"/>
    <property type="match status" value="1"/>
</dbReference>